<dbReference type="Pfam" id="PF03462">
    <property type="entry name" value="PCRF"/>
    <property type="match status" value="1"/>
</dbReference>
<proteinExistence type="inferred from homology"/>
<name>A0ABQ8EX04_9FUNG</name>
<dbReference type="Gene3D" id="1.20.58.410">
    <property type="entry name" value="Release factor"/>
    <property type="match status" value="1"/>
</dbReference>
<evidence type="ECO:0000256" key="2">
    <source>
        <dbReference type="ARBA" id="ARBA00022917"/>
    </source>
</evidence>
<dbReference type="PANTHER" id="PTHR43116">
    <property type="entry name" value="PEPTIDE CHAIN RELEASE FACTOR 2"/>
    <property type="match status" value="1"/>
</dbReference>
<dbReference type="Gene3D" id="3.30.70.1660">
    <property type="match status" value="1"/>
</dbReference>
<dbReference type="PANTHER" id="PTHR43116:SF3">
    <property type="entry name" value="CLASS I PEPTIDE CHAIN RELEASE FACTOR"/>
    <property type="match status" value="1"/>
</dbReference>
<dbReference type="Gene3D" id="3.30.160.20">
    <property type="match status" value="1"/>
</dbReference>
<dbReference type="InterPro" id="IPR000352">
    <property type="entry name" value="Pep_chain_release_fac_I"/>
</dbReference>
<protein>
    <recommendedName>
        <fullName evidence="3">Prokaryotic-type class I peptide chain release factors domain-containing protein</fullName>
    </recommendedName>
</protein>
<comment type="similarity">
    <text evidence="1">Belongs to the prokaryotic/mitochondrial release factor family.</text>
</comment>
<comment type="caution">
    <text evidence="4">The sequence shown here is derived from an EMBL/GenBank/DDBJ whole genome shotgun (WGS) entry which is preliminary data.</text>
</comment>
<evidence type="ECO:0000313" key="5">
    <source>
        <dbReference type="Proteomes" id="UP001648503"/>
    </source>
</evidence>
<gene>
    <name evidence="4" type="ORF">BASA50_011153</name>
</gene>
<dbReference type="SUPFAM" id="SSF75620">
    <property type="entry name" value="Release factor"/>
    <property type="match status" value="1"/>
</dbReference>
<organism evidence="4 5">
    <name type="scientific">Batrachochytrium salamandrivorans</name>
    <dbReference type="NCBI Taxonomy" id="1357716"/>
    <lineage>
        <taxon>Eukaryota</taxon>
        <taxon>Fungi</taxon>
        <taxon>Fungi incertae sedis</taxon>
        <taxon>Chytridiomycota</taxon>
        <taxon>Chytridiomycota incertae sedis</taxon>
        <taxon>Chytridiomycetes</taxon>
        <taxon>Rhizophydiales</taxon>
        <taxon>Rhizophydiales incertae sedis</taxon>
        <taxon>Batrachochytrium</taxon>
    </lineage>
</organism>
<dbReference type="NCBIfam" id="TIGR00020">
    <property type="entry name" value="prfB"/>
    <property type="match status" value="1"/>
</dbReference>
<dbReference type="HAMAP" id="MF_00094">
    <property type="entry name" value="Rel_fac_2"/>
    <property type="match status" value="1"/>
</dbReference>
<evidence type="ECO:0000259" key="3">
    <source>
        <dbReference type="PROSITE" id="PS00745"/>
    </source>
</evidence>
<keyword evidence="5" id="KW-1185">Reference proteome</keyword>
<evidence type="ECO:0000313" key="4">
    <source>
        <dbReference type="EMBL" id="KAH6587762.1"/>
    </source>
</evidence>
<dbReference type="EMBL" id="JAFCIX010000553">
    <property type="protein sequence ID" value="KAH6587762.1"/>
    <property type="molecule type" value="Genomic_DNA"/>
</dbReference>
<feature type="domain" description="Prokaryotic-type class I peptide chain release factors" evidence="3">
    <location>
        <begin position="336"/>
        <end position="352"/>
    </location>
</feature>
<dbReference type="Proteomes" id="UP001648503">
    <property type="component" value="Unassembled WGS sequence"/>
</dbReference>
<sequence>MPSLLYRSGRQSVTRPLIKGCSRALHLHHACRLRYVFAAHSKPSQTLLAAPPPHAPLWQHCVRNISSTQQVQSNDRSNRQIYVGTKDLLSAMALASHTITALLRNINEQRDWSALETEAQELRSSLKDESIWEKDAREAIEYQKKLSMVESALAEHTRLTLQWKEIQSMMELAREESDEKLLEDVLSDVHDLESELQSYFVKSLMTNDTDTNGCYVEIRAGAGGAESCDWVGMLTRMYERWGADQGYTVRSLAQVKGDVAGLKTSTTQISGDYAYGWCKSESGVHRFVRVSPFDSNAKRHTSFVSVQVSPMIESTGIGGARDIEVPANEIRLEFMRAQGAGGQHVNKTESAVRMVHIPTGITVFCQSERSQIQNKNTAMQMLKSKLYHKDMDEIAKKKQDHHSSLGENAWGNHIRSYVLQPYQLVKDSRTGFQSTNVQSVLDGDIRGFMEAALLHSHKS</sequence>
<dbReference type="Pfam" id="PF00472">
    <property type="entry name" value="RF-1"/>
    <property type="match status" value="1"/>
</dbReference>
<dbReference type="PROSITE" id="PS00745">
    <property type="entry name" value="RF_PROK_I"/>
    <property type="match status" value="1"/>
</dbReference>
<accession>A0ABQ8EX04</accession>
<dbReference type="InterPro" id="IPR005139">
    <property type="entry name" value="PCRF"/>
</dbReference>
<reference evidence="4 5" key="1">
    <citation type="submission" date="2021-02" db="EMBL/GenBank/DDBJ databases">
        <title>Variation within the Batrachochytrium salamandrivorans European outbreak.</title>
        <authorList>
            <person name="Kelly M."/>
            <person name="Pasmans F."/>
            <person name="Shea T.P."/>
            <person name="Munoz J.F."/>
            <person name="Carranza S."/>
            <person name="Cuomo C.A."/>
            <person name="Martel A."/>
        </authorList>
    </citation>
    <scope>NUCLEOTIDE SEQUENCE [LARGE SCALE GENOMIC DNA]</scope>
    <source>
        <strain evidence="4 5">AMFP18/2</strain>
    </source>
</reference>
<dbReference type="SMART" id="SM00937">
    <property type="entry name" value="PCRF"/>
    <property type="match status" value="1"/>
</dbReference>
<dbReference type="InterPro" id="IPR004374">
    <property type="entry name" value="PrfB"/>
</dbReference>
<keyword evidence="2" id="KW-0648">Protein biosynthesis</keyword>
<dbReference type="InterPro" id="IPR045853">
    <property type="entry name" value="Pep_chain_release_fac_I_sf"/>
</dbReference>
<evidence type="ECO:0000256" key="1">
    <source>
        <dbReference type="ARBA" id="ARBA00010835"/>
    </source>
</evidence>